<name>A0A2H0A1N7_9BACT</name>
<dbReference type="EMBL" id="PCSH01000177">
    <property type="protein sequence ID" value="PIP39343.1"/>
    <property type="molecule type" value="Genomic_DNA"/>
</dbReference>
<reference evidence="1 2" key="1">
    <citation type="submission" date="2017-09" db="EMBL/GenBank/DDBJ databases">
        <title>Depth-based differentiation of microbial function through sediment-hosted aquifers and enrichment of novel symbionts in the deep terrestrial subsurface.</title>
        <authorList>
            <person name="Probst A.J."/>
            <person name="Ladd B."/>
            <person name="Jarett J.K."/>
            <person name="Geller-Mcgrath D.E."/>
            <person name="Sieber C.M."/>
            <person name="Emerson J.B."/>
            <person name="Anantharaman K."/>
            <person name="Thomas B.C."/>
            <person name="Malmstrom R."/>
            <person name="Stieglmeier M."/>
            <person name="Klingl A."/>
            <person name="Woyke T."/>
            <person name="Ryan C.M."/>
            <person name="Banfield J.F."/>
        </authorList>
    </citation>
    <scope>NUCLEOTIDE SEQUENCE [LARGE SCALE GENOMIC DNA]</scope>
    <source>
        <strain evidence="1">CG23_combo_of_CG06-09_8_20_14_all_40_23</strain>
    </source>
</reference>
<dbReference type="AlphaFoldDB" id="A0A2H0A1N7"/>
<evidence type="ECO:0000313" key="1">
    <source>
        <dbReference type="EMBL" id="PIP39343.1"/>
    </source>
</evidence>
<accession>A0A2H0A1N7</accession>
<organism evidence="1 2">
    <name type="scientific">Candidatus Desantisbacteria bacterium CG23_combo_of_CG06-09_8_20_14_all_40_23</name>
    <dbReference type="NCBI Taxonomy" id="1974550"/>
    <lineage>
        <taxon>Bacteria</taxon>
        <taxon>Candidatus Desantisiibacteriota</taxon>
    </lineage>
</organism>
<gene>
    <name evidence="1" type="ORF">COX18_10395</name>
</gene>
<evidence type="ECO:0000313" key="2">
    <source>
        <dbReference type="Proteomes" id="UP000231067"/>
    </source>
</evidence>
<sequence length="118" mass="13003">MAAFEVYVLFENLSTVGKYITNLYTADDTATHDLALPSGSVTYTLPGASDTDEKEAYLVKDVIVIGTPTVKYLEIWLNDKDSSDVVVLGVNTGATVNRQFEKMEYIIGEGTPIKFKQK</sequence>
<protein>
    <submittedName>
        <fullName evidence="1">Uncharacterized protein</fullName>
    </submittedName>
</protein>
<dbReference type="Proteomes" id="UP000231067">
    <property type="component" value="Unassembled WGS sequence"/>
</dbReference>
<comment type="caution">
    <text evidence="1">The sequence shown here is derived from an EMBL/GenBank/DDBJ whole genome shotgun (WGS) entry which is preliminary data.</text>
</comment>
<proteinExistence type="predicted"/>